<feature type="transmembrane region" description="Helical" evidence="2">
    <location>
        <begin position="573"/>
        <end position="595"/>
    </location>
</feature>
<keyword evidence="2" id="KW-0812">Transmembrane</keyword>
<sequence>MFKNIKGEWIKLKANKSFFLVFCIISFISIFYFFNLLNEEFPEDRLIFQDNLSKINNGTSIEDLNIEENLKKLKSLLAIPELMNGEEKIYYNKNLEIYKKDLENDKNFPLNDIMSLEDFKNRADYIEGYKDELDNSSQNLKEISRNPVLKSSSFLKRASLKKAEAYKKLVSENINLTMSNDKGLYILKNLKLIDYLLIILLFFTASNIFQLDRENKTIELISSFNNGTRKSSKGKIGLFITISFIFTFIIWFIIIISIYSKNYFGDLNRSILSCSLFRNFYLNLSIKKFLYLFFLGKLLNSLLLAGIITLIYSFFKDTKFIFIIFISFIILSFSSYKLIAENSNFNLLFYLSIFRILDIFNRFTDIRYINLFGLLIKENLFYAIVNLLLCPLIFLISLEILLKERNNIVNKEIFSFSKKIHAKTLLGMEIFKSFIMGKMYIVFIILIASLSFTSQIKLKGDESFKRIAYLYNFEKLKGNLNSSKIKDIEDLEKMYLKLEEKEKILEDKFLKKEISDQQYNIEKFDINRYLNKKEEFLRIRTDAINSYEIVGENKDLFIIDERKGEFNFEKSNVFALLNIISYTFIILYSLSLFSIDRINKLDSFLKTFKNGHLKLFNLRILIGLILSFLIAILGSLVILVNSNNNFYFIEGNILIQSLRQLSNFGRVMSFYKLYILLFIYTFISLFLSFEIGVFLENKFKNTFFTLLISGVIFIIPNIILLFNGPNNYFILNYLSSAYTVRVFLEKLGYVGFIGWLINMLSLIIFLFVINREIYIARKK</sequence>
<dbReference type="Proteomes" id="UP001357733">
    <property type="component" value="Unassembled WGS sequence"/>
</dbReference>
<feature type="transmembrane region" description="Helical" evidence="2">
    <location>
        <begin position="673"/>
        <end position="695"/>
    </location>
</feature>
<evidence type="ECO:0000256" key="2">
    <source>
        <dbReference type="SAM" id="Phobius"/>
    </source>
</evidence>
<evidence type="ECO:0000313" key="3">
    <source>
        <dbReference type="EMBL" id="MEB3429476.1"/>
    </source>
</evidence>
<gene>
    <name evidence="3" type="ORF">VLK81_05540</name>
</gene>
<feature type="transmembrane region" description="Helical" evidence="2">
    <location>
        <begin position="18"/>
        <end position="37"/>
    </location>
</feature>
<feature type="transmembrane region" description="Helical" evidence="2">
    <location>
        <begin position="192"/>
        <end position="209"/>
    </location>
</feature>
<feature type="transmembrane region" description="Helical" evidence="2">
    <location>
        <begin position="236"/>
        <end position="259"/>
    </location>
</feature>
<comment type="caution">
    <text evidence="3">The sequence shown here is derived from an EMBL/GenBank/DDBJ whole genome shotgun (WGS) entry which is preliminary data.</text>
</comment>
<name>A0AAW9MTI0_9FIRM</name>
<dbReference type="AlphaFoldDB" id="A0AAW9MTI0"/>
<evidence type="ECO:0008006" key="5">
    <source>
        <dbReference type="Google" id="ProtNLM"/>
    </source>
</evidence>
<keyword evidence="2" id="KW-0472">Membrane</keyword>
<evidence type="ECO:0000313" key="4">
    <source>
        <dbReference type="Proteomes" id="UP001357733"/>
    </source>
</evidence>
<feature type="transmembrane region" description="Helical" evidence="2">
    <location>
        <begin position="747"/>
        <end position="769"/>
    </location>
</feature>
<dbReference type="RefSeq" id="WP_324619662.1">
    <property type="nucleotide sequence ID" value="NZ_JAYKOT010000003.1"/>
</dbReference>
<keyword evidence="2" id="KW-1133">Transmembrane helix</keyword>
<organism evidence="3 4">
    <name type="scientific">Citroniella saccharovorans</name>
    <dbReference type="NCBI Taxonomy" id="2053367"/>
    <lineage>
        <taxon>Bacteria</taxon>
        <taxon>Bacillati</taxon>
        <taxon>Bacillota</taxon>
        <taxon>Tissierellia</taxon>
        <taxon>Tissierellales</taxon>
        <taxon>Peptoniphilaceae</taxon>
        <taxon>Citroniella</taxon>
    </lineage>
</organism>
<protein>
    <recommendedName>
        <fullName evidence="5">ABC-2 family transporter protein</fullName>
    </recommendedName>
</protein>
<evidence type="ECO:0000256" key="1">
    <source>
        <dbReference type="SAM" id="Coils"/>
    </source>
</evidence>
<feature type="transmembrane region" description="Helical" evidence="2">
    <location>
        <begin position="320"/>
        <end position="340"/>
    </location>
</feature>
<feature type="transmembrane region" description="Helical" evidence="2">
    <location>
        <begin position="702"/>
        <end position="722"/>
    </location>
</feature>
<feature type="coiled-coil region" evidence="1">
    <location>
        <begin position="481"/>
        <end position="508"/>
    </location>
</feature>
<feature type="transmembrane region" description="Helical" evidence="2">
    <location>
        <begin position="439"/>
        <end position="456"/>
    </location>
</feature>
<dbReference type="EMBL" id="JAYKOT010000003">
    <property type="protein sequence ID" value="MEB3429476.1"/>
    <property type="molecule type" value="Genomic_DNA"/>
</dbReference>
<feature type="transmembrane region" description="Helical" evidence="2">
    <location>
        <begin position="616"/>
        <end position="640"/>
    </location>
</feature>
<keyword evidence="1" id="KW-0175">Coiled coil</keyword>
<reference evidence="3 4" key="1">
    <citation type="submission" date="2024-01" db="EMBL/GenBank/DDBJ databases">
        <title>Complete genome sequence of Citroniella saccharovorans strain M6.X9, isolated from human fecal sample.</title>
        <authorList>
            <person name="Cheng G."/>
            <person name="Westerholm M."/>
            <person name="Schnurer A."/>
        </authorList>
    </citation>
    <scope>NUCLEOTIDE SEQUENCE [LARGE SCALE GENOMIC DNA]</scope>
    <source>
        <strain evidence="3 4">DSM 29873</strain>
    </source>
</reference>
<keyword evidence="4" id="KW-1185">Reference proteome</keyword>
<feature type="transmembrane region" description="Helical" evidence="2">
    <location>
        <begin position="380"/>
        <end position="402"/>
    </location>
</feature>
<feature type="transmembrane region" description="Helical" evidence="2">
    <location>
        <begin position="289"/>
        <end position="314"/>
    </location>
</feature>
<proteinExistence type="predicted"/>
<accession>A0AAW9MTI0</accession>